<proteinExistence type="predicted"/>
<dbReference type="RefSeq" id="WP_106291532.1">
    <property type="nucleotide sequence ID" value="NZ_CAWNTC010000217.1"/>
</dbReference>
<feature type="compositionally biased region" description="Basic and acidic residues" evidence="1">
    <location>
        <begin position="8"/>
        <end position="20"/>
    </location>
</feature>
<reference evidence="2 3" key="1">
    <citation type="submission" date="2018-02" db="EMBL/GenBank/DDBJ databases">
        <authorList>
            <person name="Cohen D.B."/>
            <person name="Kent A.D."/>
        </authorList>
    </citation>
    <scope>NUCLEOTIDE SEQUENCE [LARGE SCALE GENOMIC DNA]</scope>
    <source>
        <strain evidence="2 3">CCAP 1448/3</strain>
    </source>
</reference>
<protein>
    <submittedName>
        <fullName evidence="2">Uncharacterized protein</fullName>
    </submittedName>
</protein>
<feature type="compositionally biased region" description="Basic and acidic residues" evidence="1">
    <location>
        <begin position="46"/>
        <end position="62"/>
    </location>
</feature>
<feature type="region of interest" description="Disordered" evidence="1">
    <location>
        <begin position="95"/>
        <end position="119"/>
    </location>
</feature>
<organism evidence="2 3">
    <name type="scientific">Merismopedia glauca CCAP 1448/3</name>
    <dbReference type="NCBI Taxonomy" id="1296344"/>
    <lineage>
        <taxon>Bacteria</taxon>
        <taxon>Bacillati</taxon>
        <taxon>Cyanobacteriota</taxon>
        <taxon>Cyanophyceae</taxon>
        <taxon>Synechococcales</taxon>
        <taxon>Merismopediaceae</taxon>
        <taxon>Merismopedia</taxon>
    </lineage>
</organism>
<feature type="compositionally biased region" description="Low complexity" evidence="1">
    <location>
        <begin position="33"/>
        <end position="45"/>
    </location>
</feature>
<evidence type="ECO:0000256" key="1">
    <source>
        <dbReference type="SAM" id="MobiDB-lite"/>
    </source>
</evidence>
<gene>
    <name evidence="2" type="ORF">C7B64_22290</name>
</gene>
<dbReference type="Proteomes" id="UP000238762">
    <property type="component" value="Unassembled WGS sequence"/>
</dbReference>
<feature type="compositionally biased region" description="Basic and acidic residues" evidence="1">
    <location>
        <begin position="109"/>
        <end position="119"/>
    </location>
</feature>
<accession>A0A2T1BXJ7</accession>
<dbReference type="OrthoDB" id="469933at2"/>
<dbReference type="AlphaFoldDB" id="A0A2T1BXJ7"/>
<dbReference type="EMBL" id="PVWJ01000173">
    <property type="protein sequence ID" value="PSB00678.1"/>
    <property type="molecule type" value="Genomic_DNA"/>
</dbReference>
<sequence length="119" mass="13568">MSSSKYGDLIRKAREPDDQTTRQPESQIEPQLSQNSSSSINSSSQKTREPDSQIARQPEKEVNLCVKVPESLRRHWAAEAKRQGITMTEIMTEALTQRFGKPDNQTTRQPDDQKINENP</sequence>
<feature type="region of interest" description="Disordered" evidence="1">
    <location>
        <begin position="1"/>
        <end position="62"/>
    </location>
</feature>
<name>A0A2T1BXJ7_9CYAN</name>
<keyword evidence="3" id="KW-1185">Reference proteome</keyword>
<feature type="compositionally biased region" description="Polar residues" evidence="1">
    <location>
        <begin position="21"/>
        <end position="32"/>
    </location>
</feature>
<comment type="caution">
    <text evidence="2">The sequence shown here is derived from an EMBL/GenBank/DDBJ whole genome shotgun (WGS) entry which is preliminary data.</text>
</comment>
<evidence type="ECO:0000313" key="3">
    <source>
        <dbReference type="Proteomes" id="UP000238762"/>
    </source>
</evidence>
<evidence type="ECO:0000313" key="2">
    <source>
        <dbReference type="EMBL" id="PSB00678.1"/>
    </source>
</evidence>
<reference evidence="2 3" key="2">
    <citation type="submission" date="2018-03" db="EMBL/GenBank/DDBJ databases">
        <title>The ancient ancestry and fast evolution of plastids.</title>
        <authorList>
            <person name="Moore K.R."/>
            <person name="Magnabosco C."/>
            <person name="Momper L."/>
            <person name="Gold D.A."/>
            <person name="Bosak T."/>
            <person name="Fournier G.P."/>
        </authorList>
    </citation>
    <scope>NUCLEOTIDE SEQUENCE [LARGE SCALE GENOMIC DNA]</scope>
    <source>
        <strain evidence="2 3">CCAP 1448/3</strain>
    </source>
</reference>